<keyword evidence="3" id="KW-1185">Reference proteome</keyword>
<feature type="domain" description="Piwi" evidence="1">
    <location>
        <begin position="187"/>
        <end position="237"/>
    </location>
</feature>
<feature type="domain" description="Piwi" evidence="1">
    <location>
        <begin position="249"/>
        <end position="299"/>
    </location>
</feature>
<dbReference type="AlphaFoldDB" id="A0AAD8PJI4"/>
<dbReference type="EMBL" id="JAUUTY010001054">
    <property type="protein sequence ID" value="KAK1563990.1"/>
    <property type="molecule type" value="Genomic_DNA"/>
</dbReference>
<sequence length="338" mass="36892">MLINLSRQPPRRSIDPQESAKVVPPLGSVELRPALLLYRISRPLHRNSQPKIESLLPVSACDHGRPEGLLRRRDGGGAFRPEVLLPASSSSGNLARDLLMSATTRSRCIPDHSRQQIKQLWRVAMVCGRGSLCCRDGGGEALMMNQCSPALAAAHCSTAGAAAAGVFRRPRHLLLPASTLSCYCLVRRSMRTFANNHNDHRTVYKNGNILLGPIIESKICHPTEFDFYLCSHAGIQFSLSGNVLCTKCKGRSTRLFANNHNNQHTVDKSGNILPGTIIESKLCHPTAFDFFLCSNAGIQVNGTCGREIWQPFLPRVWCNASVLSSQSGLISSTPGETS</sequence>
<evidence type="ECO:0000313" key="2">
    <source>
        <dbReference type="EMBL" id="KAK1563990.1"/>
    </source>
</evidence>
<evidence type="ECO:0000259" key="1">
    <source>
        <dbReference type="Pfam" id="PF02171"/>
    </source>
</evidence>
<accession>A0AAD8PJI4</accession>
<dbReference type="InterPro" id="IPR003165">
    <property type="entry name" value="Piwi"/>
</dbReference>
<dbReference type="InterPro" id="IPR036397">
    <property type="entry name" value="RNaseH_sf"/>
</dbReference>
<dbReference type="Proteomes" id="UP001231189">
    <property type="component" value="Unassembled WGS sequence"/>
</dbReference>
<dbReference type="GO" id="GO:0003676">
    <property type="term" value="F:nucleic acid binding"/>
    <property type="evidence" value="ECO:0007669"/>
    <property type="project" value="InterPro"/>
</dbReference>
<organism evidence="2 3">
    <name type="scientific">Lolium multiflorum</name>
    <name type="common">Italian ryegrass</name>
    <name type="synonym">Lolium perenne subsp. multiflorum</name>
    <dbReference type="NCBI Taxonomy" id="4521"/>
    <lineage>
        <taxon>Eukaryota</taxon>
        <taxon>Viridiplantae</taxon>
        <taxon>Streptophyta</taxon>
        <taxon>Embryophyta</taxon>
        <taxon>Tracheophyta</taxon>
        <taxon>Spermatophyta</taxon>
        <taxon>Magnoliopsida</taxon>
        <taxon>Liliopsida</taxon>
        <taxon>Poales</taxon>
        <taxon>Poaceae</taxon>
        <taxon>BOP clade</taxon>
        <taxon>Pooideae</taxon>
        <taxon>Poodae</taxon>
        <taxon>Poeae</taxon>
        <taxon>Poeae Chloroplast Group 2 (Poeae type)</taxon>
        <taxon>Loliodinae</taxon>
        <taxon>Loliinae</taxon>
        <taxon>Lolium</taxon>
    </lineage>
</organism>
<evidence type="ECO:0000313" key="3">
    <source>
        <dbReference type="Proteomes" id="UP001231189"/>
    </source>
</evidence>
<comment type="caution">
    <text evidence="2">The sequence shown here is derived from an EMBL/GenBank/DDBJ whole genome shotgun (WGS) entry which is preliminary data.</text>
</comment>
<dbReference type="PANTHER" id="PTHR22891">
    <property type="entry name" value="EUKARYOTIC TRANSLATION INITIATION FACTOR 2C"/>
    <property type="match status" value="1"/>
</dbReference>
<reference evidence="2" key="1">
    <citation type="submission" date="2023-07" db="EMBL/GenBank/DDBJ databases">
        <title>A chromosome-level genome assembly of Lolium multiflorum.</title>
        <authorList>
            <person name="Chen Y."/>
            <person name="Copetti D."/>
            <person name="Kolliker R."/>
            <person name="Studer B."/>
        </authorList>
    </citation>
    <scope>NUCLEOTIDE SEQUENCE</scope>
    <source>
        <strain evidence="2">02402/16</strain>
        <tissue evidence="2">Leaf</tissue>
    </source>
</reference>
<proteinExistence type="predicted"/>
<dbReference type="Gene3D" id="3.30.420.10">
    <property type="entry name" value="Ribonuclease H-like superfamily/Ribonuclease H"/>
    <property type="match status" value="2"/>
</dbReference>
<dbReference type="Pfam" id="PF02171">
    <property type="entry name" value="Piwi"/>
    <property type="match status" value="2"/>
</dbReference>
<name>A0AAD8PJI4_LOLMU</name>
<protein>
    <recommendedName>
        <fullName evidence="1">Piwi domain-containing protein</fullName>
    </recommendedName>
</protein>
<gene>
    <name evidence="2" type="ORF">QYE76_072028</name>
</gene>